<dbReference type="GeneTree" id="ENSGT01020000230389"/>
<dbReference type="SUPFAM" id="SSF50494">
    <property type="entry name" value="Trypsin-like serine proteases"/>
    <property type="match status" value="1"/>
</dbReference>
<dbReference type="GeneID" id="114811990"/>
<dbReference type="Pfam" id="PF00089">
    <property type="entry name" value="Trypsin"/>
    <property type="match status" value="1"/>
</dbReference>
<dbReference type="GO" id="GO:0030141">
    <property type="term" value="C:secretory granule"/>
    <property type="evidence" value="ECO:0000318"/>
    <property type="project" value="GO_Central"/>
</dbReference>
<dbReference type="GO" id="GO:0006508">
    <property type="term" value="P:proteolysis"/>
    <property type="evidence" value="ECO:0007669"/>
    <property type="project" value="UniProtKB-KW"/>
</dbReference>
<dbReference type="Gene3D" id="2.40.10.10">
    <property type="entry name" value="Trypsin-like serine proteases"/>
    <property type="match status" value="2"/>
</dbReference>
<dbReference type="PANTHER" id="PTHR24271:SF62">
    <property type="entry name" value="KALLIKREIN-8"/>
    <property type="match status" value="1"/>
</dbReference>
<dbReference type="OrthoDB" id="546450at2759"/>
<keyword evidence="4 6" id="KW-0720">Serine protease</keyword>
<comment type="similarity">
    <text evidence="1">Belongs to the peptidase S1 family. Snake venom subfamily.</text>
</comment>
<dbReference type="InterPro" id="IPR033116">
    <property type="entry name" value="TRYPSIN_SER"/>
</dbReference>
<dbReference type="Proteomes" id="UP000002279">
    <property type="component" value="Chromosome 5"/>
</dbReference>
<dbReference type="InterPro" id="IPR001314">
    <property type="entry name" value="Peptidase_S1A"/>
</dbReference>
<dbReference type="GO" id="GO:0051604">
    <property type="term" value="P:protein maturation"/>
    <property type="evidence" value="ECO:0000318"/>
    <property type="project" value="GO_Central"/>
</dbReference>
<dbReference type="PROSITE" id="PS00134">
    <property type="entry name" value="TRYPSIN_HIS"/>
    <property type="match status" value="1"/>
</dbReference>
<organism evidence="9 10">
    <name type="scientific">Ornithorhynchus anatinus</name>
    <name type="common">Duckbill platypus</name>
    <dbReference type="NCBI Taxonomy" id="9258"/>
    <lineage>
        <taxon>Eukaryota</taxon>
        <taxon>Metazoa</taxon>
        <taxon>Chordata</taxon>
        <taxon>Craniata</taxon>
        <taxon>Vertebrata</taxon>
        <taxon>Euteleostomi</taxon>
        <taxon>Mammalia</taxon>
        <taxon>Monotremata</taxon>
        <taxon>Ornithorhynchidae</taxon>
        <taxon>Ornithorhynchus</taxon>
    </lineage>
</organism>
<gene>
    <name evidence="9" type="primary">LOC114811990</name>
</gene>
<dbReference type="PANTHER" id="PTHR24271">
    <property type="entry name" value="KALLIKREIN-RELATED"/>
    <property type="match status" value="1"/>
</dbReference>
<evidence type="ECO:0000256" key="2">
    <source>
        <dbReference type="ARBA" id="ARBA00022670"/>
    </source>
</evidence>
<dbReference type="OMA" id="TAGHCWF"/>
<reference evidence="9" key="2">
    <citation type="submission" date="2025-08" db="UniProtKB">
        <authorList>
            <consortium name="Ensembl"/>
        </authorList>
    </citation>
    <scope>IDENTIFICATION</scope>
    <source>
        <strain evidence="9">Glennie</strain>
    </source>
</reference>
<dbReference type="InterPro" id="IPR043504">
    <property type="entry name" value="Peptidase_S1_PA_chymotrypsin"/>
</dbReference>
<feature type="chain" id="PRO_5026030249" description="Peptidase S1 domain-containing protein" evidence="7">
    <location>
        <begin position="20"/>
        <end position="250"/>
    </location>
</feature>
<dbReference type="InterPro" id="IPR009003">
    <property type="entry name" value="Peptidase_S1_PA"/>
</dbReference>
<evidence type="ECO:0000313" key="10">
    <source>
        <dbReference type="Proteomes" id="UP000002279"/>
    </source>
</evidence>
<dbReference type="KEGG" id="oaa:114811990"/>
<dbReference type="CDD" id="cd00190">
    <property type="entry name" value="Tryp_SPc"/>
    <property type="match status" value="1"/>
</dbReference>
<evidence type="ECO:0000256" key="1">
    <source>
        <dbReference type="ARBA" id="ARBA00009228"/>
    </source>
</evidence>
<proteinExistence type="inferred from homology"/>
<keyword evidence="7" id="KW-0732">Signal</keyword>
<reference evidence="9 10" key="1">
    <citation type="journal article" date="2008" name="Nature">
        <title>Genome analysis of the platypus reveals unique signatures of evolution.</title>
        <authorList>
            <person name="Warren W.C."/>
            <person name="Hillier L.W."/>
            <person name="Marshall Graves J.A."/>
            <person name="Birney E."/>
            <person name="Ponting C.P."/>
            <person name="Grutzner F."/>
            <person name="Belov K."/>
            <person name="Miller W."/>
            <person name="Clarke L."/>
            <person name="Chinwalla A.T."/>
            <person name="Yang S.P."/>
            <person name="Heger A."/>
            <person name="Locke D.P."/>
            <person name="Miethke P."/>
            <person name="Waters P.D."/>
            <person name="Veyrunes F."/>
            <person name="Fulton L."/>
            <person name="Fulton B."/>
            <person name="Graves T."/>
            <person name="Wallis J."/>
            <person name="Puente X.S."/>
            <person name="Lopez-Otin C."/>
            <person name="Ordonez G.R."/>
            <person name="Eichler E.E."/>
            <person name="Chen L."/>
            <person name="Cheng Z."/>
            <person name="Deakin J.E."/>
            <person name="Alsop A."/>
            <person name="Thompson K."/>
            <person name="Kirby P."/>
            <person name="Papenfuss A.T."/>
            <person name="Wakefield M.J."/>
            <person name="Olender T."/>
            <person name="Lancet D."/>
            <person name="Huttley G.A."/>
            <person name="Smit A.F."/>
            <person name="Pask A."/>
            <person name="Temple-Smith P."/>
            <person name="Batzer M.A."/>
            <person name="Walker J.A."/>
            <person name="Konkel M.K."/>
            <person name="Harris R.S."/>
            <person name="Whittington C.M."/>
            <person name="Wong E.S."/>
            <person name="Gemmell N.J."/>
            <person name="Buschiazzo E."/>
            <person name="Vargas Jentzsch I.M."/>
            <person name="Merkel A."/>
            <person name="Schmitz J."/>
            <person name="Zemann A."/>
            <person name="Churakov G."/>
            <person name="Kriegs J.O."/>
            <person name="Brosius J."/>
            <person name="Murchison E.P."/>
            <person name="Sachidanandam R."/>
            <person name="Smith C."/>
            <person name="Hannon G.J."/>
            <person name="Tsend-Ayush E."/>
            <person name="McMillan D."/>
            <person name="Attenborough R."/>
            <person name="Rens W."/>
            <person name="Ferguson-Smith M."/>
            <person name="Lefevre C.M."/>
            <person name="Sharp J.A."/>
            <person name="Nicholas K.R."/>
            <person name="Ray D.A."/>
            <person name="Kube M."/>
            <person name="Reinhardt R."/>
            <person name="Pringle T.H."/>
            <person name="Taylor J."/>
            <person name="Jones R.C."/>
            <person name="Nixon B."/>
            <person name="Dacheux J.L."/>
            <person name="Niwa H."/>
            <person name="Sekita Y."/>
            <person name="Huang X."/>
            <person name="Stark A."/>
            <person name="Kheradpour P."/>
            <person name="Kellis M."/>
            <person name="Flicek P."/>
            <person name="Chen Y."/>
            <person name="Webber C."/>
            <person name="Hardison R."/>
            <person name="Nelson J."/>
            <person name="Hallsworth-Pepin K."/>
            <person name="Delehaunty K."/>
            <person name="Markovic C."/>
            <person name="Minx P."/>
            <person name="Feng Y."/>
            <person name="Kremitzki C."/>
            <person name="Mitreva M."/>
            <person name="Glasscock J."/>
            <person name="Wylie T."/>
            <person name="Wohldmann P."/>
            <person name="Thiru P."/>
            <person name="Nhan M.N."/>
            <person name="Pohl C.S."/>
            <person name="Smith S.M."/>
            <person name="Hou S."/>
            <person name="Nefedov M."/>
            <person name="de Jong P.J."/>
            <person name="Renfree M.B."/>
            <person name="Mardis E.R."/>
            <person name="Wilson R.K."/>
        </authorList>
    </citation>
    <scope>NUCLEOTIDE SEQUENCE [LARGE SCALE GENOMIC DNA]</scope>
    <source>
        <strain evidence="9 10">Glennie</strain>
    </source>
</reference>
<dbReference type="GO" id="GO:0004252">
    <property type="term" value="F:serine-type endopeptidase activity"/>
    <property type="evidence" value="ECO:0000318"/>
    <property type="project" value="GO_Central"/>
</dbReference>
<dbReference type="FunFam" id="2.40.10.10:FF:000021">
    <property type="entry name" value="Kallikrein 1"/>
    <property type="match status" value="1"/>
</dbReference>
<evidence type="ECO:0000256" key="6">
    <source>
        <dbReference type="RuleBase" id="RU363034"/>
    </source>
</evidence>
<evidence type="ECO:0000259" key="8">
    <source>
        <dbReference type="PROSITE" id="PS50240"/>
    </source>
</evidence>
<keyword evidence="3 6" id="KW-0378">Hydrolase</keyword>
<name>A0A6I8N9S9_ORNAN</name>
<keyword evidence="5" id="KW-1015">Disulfide bond</keyword>
<evidence type="ECO:0000256" key="5">
    <source>
        <dbReference type="ARBA" id="ARBA00023157"/>
    </source>
</evidence>
<evidence type="ECO:0000256" key="3">
    <source>
        <dbReference type="ARBA" id="ARBA00022801"/>
    </source>
</evidence>
<keyword evidence="2 6" id="KW-0645">Protease</keyword>
<dbReference type="PROSITE" id="PS50240">
    <property type="entry name" value="TRYPSIN_DOM"/>
    <property type="match status" value="1"/>
</dbReference>
<keyword evidence="10" id="KW-1185">Reference proteome</keyword>
<dbReference type="PROSITE" id="PS00135">
    <property type="entry name" value="TRYPSIN_SER"/>
    <property type="match status" value="1"/>
</dbReference>
<dbReference type="FunFam" id="2.40.10.10:FF:000010">
    <property type="entry name" value="Kallikrein related peptidase 11"/>
    <property type="match status" value="1"/>
</dbReference>
<dbReference type="InterPro" id="IPR001254">
    <property type="entry name" value="Trypsin_dom"/>
</dbReference>
<feature type="signal peptide" evidence="7">
    <location>
        <begin position="1"/>
        <end position="19"/>
    </location>
</feature>
<dbReference type="InParanoid" id="A0A6I8N9S9"/>
<evidence type="ECO:0000313" key="9">
    <source>
        <dbReference type="Ensembl" id="ENSOANP00000037809.1"/>
    </source>
</evidence>
<dbReference type="InterPro" id="IPR018114">
    <property type="entry name" value="TRYPSIN_HIS"/>
</dbReference>
<dbReference type="PRINTS" id="PR00722">
    <property type="entry name" value="CHYMOTRYPSIN"/>
</dbReference>
<dbReference type="Bgee" id="ENSOANG00000040509">
    <property type="expression patterns" value="Expressed in fibroblast and 3 other cell types or tissues"/>
</dbReference>
<protein>
    <recommendedName>
        <fullName evidence="8">Peptidase S1 domain-containing protein</fullName>
    </recommendedName>
</protein>
<accession>A0A6I8N9S9</accession>
<dbReference type="Ensembl" id="ENSOANT00000066037.1">
    <property type="protein sequence ID" value="ENSOANP00000037809.1"/>
    <property type="gene ID" value="ENSOANG00000040509.1"/>
</dbReference>
<evidence type="ECO:0000256" key="7">
    <source>
        <dbReference type="SAM" id="SignalP"/>
    </source>
</evidence>
<sequence length="250" mass="27274">MMGLQLLLLNLLMAAPGLSQDNRILGGSPCSPNSQPWQAALFDGPQLRCGGILVHPRWVLTAGHCWFKRLYVRLGEHNLRQKDGTEQFFTSTRRVPHPQFNPKARERDHDLQLVQLSKPATLNRAVKPAPLTHSCPAPGTDCLISGWGTISSTEVLNPEELQCAWVKTVDQEQCRARYGGAIKESMVCAGVQEGGTDTCQGDSGGPLICGGTLAGVTSWGQPRCGLPNTPGVYTNICRHLDWIRRVTGIK</sequence>
<dbReference type="RefSeq" id="XP_028920202.1">
    <property type="nucleotide sequence ID" value="XM_029064369.2"/>
</dbReference>
<dbReference type="SMART" id="SM00020">
    <property type="entry name" value="Tryp_SPc"/>
    <property type="match status" value="1"/>
</dbReference>
<evidence type="ECO:0000256" key="4">
    <source>
        <dbReference type="ARBA" id="ARBA00022825"/>
    </source>
</evidence>
<feature type="domain" description="Peptidase S1" evidence="8">
    <location>
        <begin position="24"/>
        <end position="248"/>
    </location>
</feature>
<dbReference type="AlphaFoldDB" id="A0A6I8N9S9"/>
<dbReference type="GO" id="GO:0005615">
    <property type="term" value="C:extracellular space"/>
    <property type="evidence" value="ECO:0000318"/>
    <property type="project" value="GO_Central"/>
</dbReference>
<reference evidence="9" key="3">
    <citation type="submission" date="2025-09" db="UniProtKB">
        <authorList>
            <consortium name="Ensembl"/>
        </authorList>
    </citation>
    <scope>IDENTIFICATION</scope>
    <source>
        <strain evidence="9">Glennie</strain>
    </source>
</reference>